<dbReference type="Proteomes" id="UP000887577">
    <property type="component" value="Unplaced"/>
</dbReference>
<accession>A0A914Z560</accession>
<proteinExistence type="predicted"/>
<keyword evidence="1" id="KW-1185">Reference proteome</keyword>
<reference evidence="2" key="1">
    <citation type="submission" date="2022-11" db="UniProtKB">
        <authorList>
            <consortium name="WormBaseParasite"/>
        </authorList>
    </citation>
    <scope>IDENTIFICATION</scope>
</reference>
<evidence type="ECO:0000313" key="2">
    <source>
        <dbReference type="WBParaSite" id="PSU_v2.g7816.t1"/>
    </source>
</evidence>
<evidence type="ECO:0000313" key="1">
    <source>
        <dbReference type="Proteomes" id="UP000887577"/>
    </source>
</evidence>
<dbReference type="WBParaSite" id="PSU_v2.g7816.t1">
    <property type="protein sequence ID" value="PSU_v2.g7816.t1"/>
    <property type="gene ID" value="PSU_v2.g7816"/>
</dbReference>
<dbReference type="AlphaFoldDB" id="A0A914Z560"/>
<protein>
    <submittedName>
        <fullName evidence="2">Uncharacterized protein</fullName>
    </submittedName>
</protein>
<name>A0A914Z560_9BILA</name>
<organism evidence="1 2">
    <name type="scientific">Panagrolaimus superbus</name>
    <dbReference type="NCBI Taxonomy" id="310955"/>
    <lineage>
        <taxon>Eukaryota</taxon>
        <taxon>Metazoa</taxon>
        <taxon>Ecdysozoa</taxon>
        <taxon>Nematoda</taxon>
        <taxon>Chromadorea</taxon>
        <taxon>Rhabditida</taxon>
        <taxon>Tylenchina</taxon>
        <taxon>Panagrolaimomorpha</taxon>
        <taxon>Panagrolaimoidea</taxon>
        <taxon>Panagrolaimidae</taxon>
        <taxon>Panagrolaimus</taxon>
    </lineage>
</organism>
<sequence>MCQKCYEFFDIVDAVRSVSINESITLAPVVFKWNQVKCYEQKVLEKPQSGRKRTRSVTTTTEYGWNDECANKCFTLLSALKMKNNEEDNESPDRDELIYSPGCITPKLEAAYLRFCRFSRTLAIRNFEEYITSVDVKDLCGDLLVTDALIILKQFNYNVVDAVYYLQSNDLRHAWADGRLDKEKRRIFENYVSQYGFNSSITKVIGFENKRRDVSSKEINRGSYTYLFNYYQSWKRTHDGSNIMEKFYRSGQKVIENVTGKEICTESKFKDIPILCQYCEKDEFRVGKTNKIMCKKCYEFFNIVDAVRSVSINESITLAPIVFKWNRVECYEPFVPRKLRKYRKRRTRSVTTSNEYFLE</sequence>